<keyword evidence="2" id="KW-1185">Reference proteome</keyword>
<sequence length="97" mass="11235">MWSFDACHVEALLKRGVRTLCFNEDQDVVCNWGGTERWLDESEWTGRRESNEAGREGWVLYNKSAGWKRKSPPLSFVYVRGAVHIVSLNLSHTLRTH</sequence>
<comment type="caution">
    <text evidence="1">The sequence shown here is derived from an EMBL/GenBank/DDBJ whole genome shotgun (WGS) entry which is preliminary data.</text>
</comment>
<reference evidence="1" key="2">
    <citation type="journal article" date="2020" name="Nat. Commun.">
        <title>Large-scale genome sequencing of mycorrhizal fungi provides insights into the early evolution of symbiotic traits.</title>
        <authorList>
            <person name="Miyauchi S."/>
            <person name="Kiss E."/>
            <person name="Kuo A."/>
            <person name="Drula E."/>
            <person name="Kohler A."/>
            <person name="Sanchez-Garcia M."/>
            <person name="Morin E."/>
            <person name="Andreopoulos B."/>
            <person name="Barry K.W."/>
            <person name="Bonito G."/>
            <person name="Buee M."/>
            <person name="Carver A."/>
            <person name="Chen C."/>
            <person name="Cichocki N."/>
            <person name="Clum A."/>
            <person name="Culley D."/>
            <person name="Crous P.W."/>
            <person name="Fauchery L."/>
            <person name="Girlanda M."/>
            <person name="Hayes R.D."/>
            <person name="Keri Z."/>
            <person name="LaButti K."/>
            <person name="Lipzen A."/>
            <person name="Lombard V."/>
            <person name="Magnuson J."/>
            <person name="Maillard F."/>
            <person name="Murat C."/>
            <person name="Nolan M."/>
            <person name="Ohm R.A."/>
            <person name="Pangilinan J."/>
            <person name="Pereira M.F."/>
            <person name="Perotto S."/>
            <person name="Peter M."/>
            <person name="Pfister S."/>
            <person name="Riley R."/>
            <person name="Sitrit Y."/>
            <person name="Stielow J.B."/>
            <person name="Szollosi G."/>
            <person name="Zifcakova L."/>
            <person name="Stursova M."/>
            <person name="Spatafora J.W."/>
            <person name="Tedersoo L."/>
            <person name="Vaario L.M."/>
            <person name="Yamada A."/>
            <person name="Yan M."/>
            <person name="Wang P."/>
            <person name="Xu J."/>
            <person name="Bruns T."/>
            <person name="Baldrian P."/>
            <person name="Vilgalys R."/>
            <person name="Dunand C."/>
            <person name="Henrissat B."/>
            <person name="Grigoriev I.V."/>
            <person name="Hibbett D."/>
            <person name="Nagy L.G."/>
            <person name="Martin F.M."/>
        </authorList>
    </citation>
    <scope>NUCLEOTIDE SEQUENCE</scope>
    <source>
        <strain evidence="1">P2</strain>
    </source>
</reference>
<dbReference type="Proteomes" id="UP000886501">
    <property type="component" value="Unassembled WGS sequence"/>
</dbReference>
<gene>
    <name evidence="1" type="ORF">BDM02DRAFT_3099559</name>
</gene>
<organism evidence="1 2">
    <name type="scientific">Thelephora ganbajun</name>
    <name type="common">Ganba fungus</name>
    <dbReference type="NCBI Taxonomy" id="370292"/>
    <lineage>
        <taxon>Eukaryota</taxon>
        <taxon>Fungi</taxon>
        <taxon>Dikarya</taxon>
        <taxon>Basidiomycota</taxon>
        <taxon>Agaricomycotina</taxon>
        <taxon>Agaricomycetes</taxon>
        <taxon>Thelephorales</taxon>
        <taxon>Thelephoraceae</taxon>
        <taxon>Thelephora</taxon>
    </lineage>
</organism>
<proteinExistence type="predicted"/>
<evidence type="ECO:0000313" key="2">
    <source>
        <dbReference type="Proteomes" id="UP000886501"/>
    </source>
</evidence>
<evidence type="ECO:0000313" key="1">
    <source>
        <dbReference type="EMBL" id="KAF9646594.1"/>
    </source>
</evidence>
<reference evidence="1" key="1">
    <citation type="submission" date="2019-10" db="EMBL/GenBank/DDBJ databases">
        <authorList>
            <consortium name="DOE Joint Genome Institute"/>
            <person name="Kuo A."/>
            <person name="Miyauchi S."/>
            <person name="Kiss E."/>
            <person name="Drula E."/>
            <person name="Kohler A."/>
            <person name="Sanchez-Garcia M."/>
            <person name="Andreopoulos B."/>
            <person name="Barry K.W."/>
            <person name="Bonito G."/>
            <person name="Buee M."/>
            <person name="Carver A."/>
            <person name="Chen C."/>
            <person name="Cichocki N."/>
            <person name="Clum A."/>
            <person name="Culley D."/>
            <person name="Crous P.W."/>
            <person name="Fauchery L."/>
            <person name="Girlanda M."/>
            <person name="Hayes R."/>
            <person name="Keri Z."/>
            <person name="Labutti K."/>
            <person name="Lipzen A."/>
            <person name="Lombard V."/>
            <person name="Magnuson J."/>
            <person name="Maillard F."/>
            <person name="Morin E."/>
            <person name="Murat C."/>
            <person name="Nolan M."/>
            <person name="Ohm R."/>
            <person name="Pangilinan J."/>
            <person name="Pereira M."/>
            <person name="Perotto S."/>
            <person name="Peter M."/>
            <person name="Riley R."/>
            <person name="Sitrit Y."/>
            <person name="Stielow B."/>
            <person name="Szollosi G."/>
            <person name="Zifcakova L."/>
            <person name="Stursova M."/>
            <person name="Spatafora J.W."/>
            <person name="Tedersoo L."/>
            <person name="Vaario L.-M."/>
            <person name="Yamada A."/>
            <person name="Yan M."/>
            <person name="Wang P."/>
            <person name="Xu J."/>
            <person name="Bruns T."/>
            <person name="Baldrian P."/>
            <person name="Vilgalys R."/>
            <person name="Henrissat B."/>
            <person name="Grigoriev I.V."/>
            <person name="Hibbett D."/>
            <person name="Nagy L.G."/>
            <person name="Martin F.M."/>
        </authorList>
    </citation>
    <scope>NUCLEOTIDE SEQUENCE</scope>
    <source>
        <strain evidence="1">P2</strain>
    </source>
</reference>
<name>A0ACB6ZAP6_THEGA</name>
<protein>
    <submittedName>
        <fullName evidence="1">Uncharacterized protein</fullName>
    </submittedName>
</protein>
<dbReference type="EMBL" id="MU118054">
    <property type="protein sequence ID" value="KAF9646594.1"/>
    <property type="molecule type" value="Genomic_DNA"/>
</dbReference>
<accession>A0ACB6ZAP6</accession>